<organism evidence="2 3">
    <name type="scientific">Litorilituus sediminis</name>
    <dbReference type="NCBI Taxonomy" id="718192"/>
    <lineage>
        <taxon>Bacteria</taxon>
        <taxon>Pseudomonadati</taxon>
        <taxon>Pseudomonadota</taxon>
        <taxon>Gammaproteobacteria</taxon>
        <taxon>Alteromonadales</taxon>
        <taxon>Colwelliaceae</taxon>
        <taxon>Litorilituus</taxon>
    </lineage>
</organism>
<name>A0A4P6P803_9GAMM</name>
<dbReference type="Pfam" id="PF03413">
    <property type="entry name" value="PepSY"/>
    <property type="match status" value="1"/>
</dbReference>
<feature type="domain" description="PepSY" evidence="1">
    <location>
        <begin position="16"/>
        <end position="67"/>
    </location>
</feature>
<gene>
    <name evidence="2" type="ORF">EMK97_01465</name>
</gene>
<accession>A0A4P6P803</accession>
<keyword evidence="3" id="KW-1185">Reference proteome</keyword>
<dbReference type="InterPro" id="IPR025711">
    <property type="entry name" value="PepSY"/>
</dbReference>
<sequence>MYAQAKANHNQLKVTSASQAAHLVKSRFGGKVLKVSKSKGNTGYRVKLVKKNGHVVSVFVDAKTGKIKG</sequence>
<dbReference type="AlphaFoldDB" id="A0A4P6P803"/>
<dbReference type="Proteomes" id="UP000290244">
    <property type="component" value="Chromosome"/>
</dbReference>
<dbReference type="KEGG" id="lsd:EMK97_01465"/>
<evidence type="ECO:0000313" key="2">
    <source>
        <dbReference type="EMBL" id="QBG37674.1"/>
    </source>
</evidence>
<dbReference type="EMBL" id="CP034759">
    <property type="protein sequence ID" value="QBG37674.1"/>
    <property type="molecule type" value="Genomic_DNA"/>
</dbReference>
<reference evidence="2 3" key="1">
    <citation type="submission" date="2018-12" db="EMBL/GenBank/DDBJ databases">
        <title>Complete genome of Litorilituus sediminis.</title>
        <authorList>
            <person name="Liu A."/>
            <person name="Rong J."/>
        </authorList>
    </citation>
    <scope>NUCLEOTIDE SEQUENCE [LARGE SCALE GENOMIC DNA]</scope>
    <source>
        <strain evidence="2 3">JCM 17549</strain>
    </source>
</reference>
<protein>
    <recommendedName>
        <fullName evidence="1">PepSY domain-containing protein</fullName>
    </recommendedName>
</protein>
<evidence type="ECO:0000313" key="3">
    <source>
        <dbReference type="Proteomes" id="UP000290244"/>
    </source>
</evidence>
<evidence type="ECO:0000259" key="1">
    <source>
        <dbReference type="Pfam" id="PF03413"/>
    </source>
</evidence>
<proteinExistence type="predicted"/>